<feature type="region of interest" description="Disordered" evidence="1">
    <location>
        <begin position="1"/>
        <end position="35"/>
    </location>
</feature>
<dbReference type="SUPFAM" id="SSF54236">
    <property type="entry name" value="Ubiquitin-like"/>
    <property type="match status" value="1"/>
</dbReference>
<organism evidence="3 4">
    <name type="scientific">Schizopora paradoxa</name>
    <dbReference type="NCBI Taxonomy" id="27342"/>
    <lineage>
        <taxon>Eukaryota</taxon>
        <taxon>Fungi</taxon>
        <taxon>Dikarya</taxon>
        <taxon>Basidiomycota</taxon>
        <taxon>Agaricomycotina</taxon>
        <taxon>Agaricomycetes</taxon>
        <taxon>Hymenochaetales</taxon>
        <taxon>Schizoporaceae</taxon>
        <taxon>Schizopora</taxon>
    </lineage>
</organism>
<dbReference type="Gene3D" id="3.10.20.90">
    <property type="entry name" value="Phosphatidylinositol 3-kinase Catalytic Subunit, Chain A, domain 1"/>
    <property type="match status" value="1"/>
</dbReference>
<evidence type="ECO:0000256" key="1">
    <source>
        <dbReference type="SAM" id="MobiDB-lite"/>
    </source>
</evidence>
<gene>
    <name evidence="3" type="ORF">SCHPADRAFT_893781</name>
</gene>
<feature type="compositionally biased region" description="Polar residues" evidence="1">
    <location>
        <begin position="26"/>
        <end position="35"/>
    </location>
</feature>
<evidence type="ECO:0000259" key="2">
    <source>
        <dbReference type="PROSITE" id="PS50053"/>
    </source>
</evidence>
<proteinExistence type="predicted"/>
<dbReference type="InterPro" id="IPR000626">
    <property type="entry name" value="Ubiquitin-like_dom"/>
</dbReference>
<dbReference type="Proteomes" id="UP000053477">
    <property type="component" value="Unassembled WGS sequence"/>
</dbReference>
<dbReference type="PANTHER" id="PTHR28049">
    <property type="entry name" value="TRANSMEMBRANE PROTEIN YOR223W"/>
    <property type="match status" value="1"/>
</dbReference>
<dbReference type="AlphaFoldDB" id="A0A0H2R9L7"/>
<protein>
    <recommendedName>
        <fullName evidence="2">Ubiquitin-like domain-containing protein</fullName>
    </recommendedName>
</protein>
<sequence length="271" mass="30337">MNINGLSEKAKGKQRAVEPATDEATQDANSLPTRRSLTIRFTDGKPDLQVVVEVGDSVGDVKRKIRGERDDLSRRRLRIIHLGRILSDAQNLSEYLSKRDKRITSPDPADAKGKGKEVVEQVTWLHCSVGAELAEGEEEGDGTSQRSQIKPLRGFDRLAAAGFSEEDIANFRRTFHNQSTGDYLDTDPPEDDEELMKLVEEHARALEERWIDSLDGGNSSISSNSNTILQGVLLGFFFPLLPFFFIRETRPAIFWEDGTVQERTSSNVIFS</sequence>
<dbReference type="InParanoid" id="A0A0H2R9L7"/>
<dbReference type="GO" id="GO:0044695">
    <property type="term" value="C:Dsc E3 ubiquitin ligase complex"/>
    <property type="evidence" value="ECO:0007669"/>
    <property type="project" value="InterPro"/>
</dbReference>
<evidence type="ECO:0000313" key="3">
    <source>
        <dbReference type="EMBL" id="KLO08535.1"/>
    </source>
</evidence>
<feature type="domain" description="Ubiquitin-like" evidence="2">
    <location>
        <begin position="35"/>
        <end position="95"/>
    </location>
</feature>
<name>A0A0H2R9L7_9AGAM</name>
<dbReference type="InterPro" id="IPR029071">
    <property type="entry name" value="Ubiquitin-like_domsf"/>
</dbReference>
<dbReference type="PANTHER" id="PTHR28049:SF1">
    <property type="entry name" value="DSC E3 UBIQUITIN LIGASE COMPLEX SUBUNIT 3"/>
    <property type="match status" value="1"/>
</dbReference>
<keyword evidence="4" id="KW-1185">Reference proteome</keyword>
<dbReference type="Pfam" id="PF13373">
    <property type="entry name" value="Dsc3_C"/>
    <property type="match status" value="1"/>
</dbReference>
<dbReference type="InterPro" id="IPR019413">
    <property type="entry name" value="Dsc3_ub-like_dom"/>
</dbReference>
<dbReference type="FunCoup" id="A0A0H2R9L7">
    <property type="interactions" value="6"/>
</dbReference>
<dbReference type="InterPro" id="IPR025390">
    <property type="entry name" value="Dsc3_C"/>
</dbReference>
<reference evidence="3 4" key="1">
    <citation type="submission" date="2015-04" db="EMBL/GenBank/DDBJ databases">
        <title>Complete genome sequence of Schizopora paradoxa KUC8140, a cosmopolitan wood degrader in East Asia.</title>
        <authorList>
            <consortium name="DOE Joint Genome Institute"/>
            <person name="Min B."/>
            <person name="Park H."/>
            <person name="Jang Y."/>
            <person name="Kim J.-J."/>
            <person name="Kim K.H."/>
            <person name="Pangilinan J."/>
            <person name="Lipzen A."/>
            <person name="Riley R."/>
            <person name="Grigoriev I.V."/>
            <person name="Spatafora J.W."/>
            <person name="Choi I.-G."/>
        </authorList>
    </citation>
    <scope>NUCLEOTIDE SEQUENCE [LARGE SCALE GENOMIC DNA]</scope>
    <source>
        <strain evidence="3 4">KUC8140</strain>
    </source>
</reference>
<accession>A0A0H2R9L7</accession>
<dbReference type="OrthoDB" id="2556122at2759"/>
<dbReference type="InterPro" id="IPR045226">
    <property type="entry name" value="Dsc3"/>
</dbReference>
<dbReference type="EMBL" id="KQ086087">
    <property type="protein sequence ID" value="KLO08535.1"/>
    <property type="molecule type" value="Genomic_DNA"/>
</dbReference>
<dbReference type="PROSITE" id="PS50053">
    <property type="entry name" value="UBIQUITIN_2"/>
    <property type="match status" value="1"/>
</dbReference>
<dbReference type="Pfam" id="PF10302">
    <property type="entry name" value="Dsc3_N"/>
    <property type="match status" value="1"/>
</dbReference>
<dbReference type="GO" id="GO:0005783">
    <property type="term" value="C:endoplasmic reticulum"/>
    <property type="evidence" value="ECO:0007669"/>
    <property type="project" value="TreeGrafter"/>
</dbReference>
<evidence type="ECO:0000313" key="4">
    <source>
        <dbReference type="Proteomes" id="UP000053477"/>
    </source>
</evidence>